<dbReference type="InterPro" id="IPR004095">
    <property type="entry name" value="TGS"/>
</dbReference>
<dbReference type="GeneID" id="97548115"/>
<dbReference type="InterPro" id="IPR013646">
    <property type="entry name" value="YGR210-like_G4"/>
</dbReference>
<evidence type="ECO:0000313" key="5">
    <source>
        <dbReference type="Proteomes" id="UP000245657"/>
    </source>
</evidence>
<dbReference type="InterPro" id="IPR031167">
    <property type="entry name" value="G_OBG"/>
</dbReference>
<dbReference type="CDD" id="cd01899">
    <property type="entry name" value="Ygr210"/>
    <property type="match status" value="1"/>
</dbReference>
<dbReference type="RefSeq" id="WP_109968510.1">
    <property type="nucleotide sequence ID" value="NZ_CP176093.1"/>
</dbReference>
<dbReference type="PRINTS" id="PR00326">
    <property type="entry name" value="GTP1OBG"/>
</dbReference>
<evidence type="ECO:0000313" key="4">
    <source>
        <dbReference type="EMBL" id="PWR72020.1"/>
    </source>
</evidence>
<dbReference type="Gene3D" id="1.10.8.470">
    <property type="match status" value="1"/>
</dbReference>
<dbReference type="PANTHER" id="PTHR23305">
    <property type="entry name" value="OBG GTPASE FAMILY"/>
    <property type="match status" value="1"/>
</dbReference>
<proteinExistence type="inferred from homology"/>
<dbReference type="Pfam" id="PF08438">
    <property type="entry name" value="YGR210-like_G4"/>
    <property type="match status" value="1"/>
</dbReference>
<dbReference type="CDD" id="cd01669">
    <property type="entry name" value="TGS_MJ1332_like"/>
    <property type="match status" value="1"/>
</dbReference>
<protein>
    <submittedName>
        <fullName evidence="4">Redox-regulated ATPase YchF</fullName>
    </submittedName>
</protein>
<accession>A0A2V2N090</accession>
<dbReference type="AlphaFoldDB" id="A0A2V2N090"/>
<dbReference type="SUPFAM" id="SSF52540">
    <property type="entry name" value="P-loop containing nucleoside triphosphate hydrolases"/>
    <property type="match status" value="1"/>
</dbReference>
<comment type="caution">
    <text evidence="4">The sequence shown here is derived from an EMBL/GenBank/DDBJ whole genome shotgun (WGS) entry which is preliminary data.</text>
</comment>
<feature type="domain" description="OBG-type G" evidence="3">
    <location>
        <begin position="2"/>
        <end position="260"/>
    </location>
</feature>
<dbReference type="Gene3D" id="3.40.50.300">
    <property type="entry name" value="P-loop containing nucleotide triphosphate hydrolases"/>
    <property type="match status" value="1"/>
</dbReference>
<dbReference type="Pfam" id="PF01926">
    <property type="entry name" value="MMR_HSR1"/>
    <property type="match status" value="1"/>
</dbReference>
<dbReference type="PROSITE" id="PS51710">
    <property type="entry name" value="G_OBG"/>
    <property type="match status" value="1"/>
</dbReference>
<comment type="similarity">
    <text evidence="1">Belongs to the RelA/SpoT family.</text>
</comment>
<dbReference type="InterPro" id="IPR006073">
    <property type="entry name" value="GTP-bd"/>
</dbReference>
<gene>
    <name evidence="4" type="primary">ychF</name>
    <name evidence="4" type="ORF">DK846_08500</name>
</gene>
<dbReference type="Proteomes" id="UP000245657">
    <property type="component" value="Unassembled WGS sequence"/>
</dbReference>
<dbReference type="Pfam" id="PF02824">
    <property type="entry name" value="TGS"/>
    <property type="match status" value="1"/>
</dbReference>
<sequence>MITLALAGKPNCGKSTLYRAATLAPAEIANYPFTTIDANRGVAYVRVPCPCTSLEHRCGVCVDGIRYVPVHLIDVAGLVPDAYTGKGLGNQFLDHLRQADAIINVIDASGATDIEGAPDDIGSHDPLEEIPMLETEMTMWLFGIIEKHWSKMQRQAQVKNYNVYAGLAELLAGLSIREEHVVDAERESGINFRSAQAEDLQKFARILLKYSKPMIQAGNKADQAPAELIAKVKGAGISLISGAAELALRSAAEHNLIIYHPGDEGFRIPDGVTLNAAQQEGLAKIRGFMEIYGGTGVQQMINRAVFELLDQIVVYPVEDETHLTDAKGRVLPDAFLMKKGSTPHDLAYQVHTDIGKGFLYAIDAKTKMRIKETTLLKDGDIIKIVSTAK</sequence>
<dbReference type="InterPro" id="IPR012675">
    <property type="entry name" value="Beta-grasp_dom_sf"/>
</dbReference>
<dbReference type="NCBIfam" id="NF007171">
    <property type="entry name" value="PRK09602.1"/>
    <property type="match status" value="1"/>
</dbReference>
<evidence type="ECO:0000256" key="2">
    <source>
        <dbReference type="ARBA" id="ARBA00022741"/>
    </source>
</evidence>
<dbReference type="FunFam" id="3.10.20.30:FF:000002">
    <property type="entry name" value="GTP pyrophosphokinase (RelA/SpoT)"/>
    <property type="match status" value="1"/>
</dbReference>
<dbReference type="GO" id="GO:0005525">
    <property type="term" value="F:GTP binding"/>
    <property type="evidence" value="ECO:0007669"/>
    <property type="project" value="InterPro"/>
</dbReference>
<dbReference type="GO" id="GO:0005737">
    <property type="term" value="C:cytoplasm"/>
    <property type="evidence" value="ECO:0007669"/>
    <property type="project" value="TreeGrafter"/>
</dbReference>
<keyword evidence="5" id="KW-1185">Reference proteome</keyword>
<keyword evidence="2" id="KW-0547">Nucleotide-binding</keyword>
<dbReference type="SUPFAM" id="SSF81271">
    <property type="entry name" value="TGS-like"/>
    <property type="match status" value="1"/>
</dbReference>
<evidence type="ECO:0000256" key="1">
    <source>
        <dbReference type="ARBA" id="ARBA00007476"/>
    </source>
</evidence>
<dbReference type="OrthoDB" id="5875at2157"/>
<reference evidence="4 5" key="1">
    <citation type="submission" date="2018-05" db="EMBL/GenBank/DDBJ databases">
        <title>Draft genome of Methanospirillum lacunae Ki8-1.</title>
        <authorList>
            <person name="Dueholm M.S."/>
            <person name="Nielsen P.H."/>
            <person name="Bakmann L.F."/>
            <person name="Otzen D.E."/>
        </authorList>
    </citation>
    <scope>NUCLEOTIDE SEQUENCE [LARGE SCALE GENOMIC DNA]</scope>
    <source>
        <strain evidence="4 5">Ki8-1</strain>
    </source>
</reference>
<dbReference type="EMBL" id="QGMY01000007">
    <property type="protein sequence ID" value="PWR72020.1"/>
    <property type="molecule type" value="Genomic_DNA"/>
</dbReference>
<organism evidence="4 5">
    <name type="scientific">Methanospirillum lacunae</name>
    <dbReference type="NCBI Taxonomy" id="668570"/>
    <lineage>
        <taxon>Archaea</taxon>
        <taxon>Methanobacteriati</taxon>
        <taxon>Methanobacteriota</taxon>
        <taxon>Stenosarchaea group</taxon>
        <taxon>Methanomicrobia</taxon>
        <taxon>Methanomicrobiales</taxon>
        <taxon>Methanospirillaceae</taxon>
        <taxon>Methanospirillum</taxon>
    </lineage>
</organism>
<dbReference type="InterPro" id="IPR012676">
    <property type="entry name" value="TGS-like"/>
</dbReference>
<dbReference type="PANTHER" id="PTHR23305:SF1">
    <property type="entry name" value="OBG-TYPE G DOMAIN-CONTAINING PROTEIN"/>
    <property type="match status" value="1"/>
</dbReference>
<evidence type="ECO:0000259" key="3">
    <source>
        <dbReference type="PROSITE" id="PS51710"/>
    </source>
</evidence>
<dbReference type="InterPro" id="IPR027417">
    <property type="entry name" value="P-loop_NTPase"/>
</dbReference>
<dbReference type="Gene3D" id="3.10.20.30">
    <property type="match status" value="1"/>
</dbReference>
<dbReference type="GO" id="GO:0016887">
    <property type="term" value="F:ATP hydrolysis activity"/>
    <property type="evidence" value="ECO:0007669"/>
    <property type="project" value="TreeGrafter"/>
</dbReference>
<name>A0A2V2N090_9EURY</name>